<organism evidence="6 7">
    <name type="scientific">Faecalicatena faecalis</name>
    <dbReference type="NCBI Taxonomy" id="2726362"/>
    <lineage>
        <taxon>Bacteria</taxon>
        <taxon>Bacillati</taxon>
        <taxon>Bacillota</taxon>
        <taxon>Clostridia</taxon>
        <taxon>Lachnospirales</taxon>
        <taxon>Lachnospiraceae</taxon>
        <taxon>Faecalicatena</taxon>
    </lineage>
</organism>
<dbReference type="PANTHER" id="PTHR32463:SF0">
    <property type="entry name" value="L-FUCOSE KINASE"/>
    <property type="match status" value="1"/>
</dbReference>
<dbReference type="Pfam" id="PF00288">
    <property type="entry name" value="GHMP_kinases_N"/>
    <property type="match status" value="1"/>
</dbReference>
<evidence type="ECO:0000313" key="6">
    <source>
        <dbReference type="EMBL" id="MBU3874200.1"/>
    </source>
</evidence>
<comment type="caution">
    <text evidence="6">The sequence shown here is derived from an EMBL/GenBank/DDBJ whole genome shotgun (WGS) entry which is preliminary data.</text>
</comment>
<dbReference type="RefSeq" id="WP_216238197.1">
    <property type="nucleotide sequence ID" value="NZ_JABACJ020000001.1"/>
</dbReference>
<evidence type="ECO:0000313" key="7">
    <source>
        <dbReference type="Proteomes" id="UP000723714"/>
    </source>
</evidence>
<keyword evidence="2" id="KW-0547">Nucleotide-binding</keyword>
<dbReference type="Pfam" id="PF07959">
    <property type="entry name" value="Fucose_pyrophosphorylase"/>
    <property type="match status" value="1"/>
</dbReference>
<dbReference type="PANTHER" id="PTHR32463">
    <property type="entry name" value="L-FUCOSE KINASE"/>
    <property type="match status" value="1"/>
</dbReference>
<dbReference type="Proteomes" id="UP000723714">
    <property type="component" value="Unassembled WGS sequence"/>
</dbReference>
<dbReference type="InterPro" id="IPR052203">
    <property type="entry name" value="GHMP_Kinase-Related"/>
</dbReference>
<evidence type="ECO:0000259" key="4">
    <source>
        <dbReference type="Pfam" id="PF00288"/>
    </source>
</evidence>
<evidence type="ECO:0000259" key="5">
    <source>
        <dbReference type="Pfam" id="PF07959"/>
    </source>
</evidence>
<dbReference type="InterPro" id="IPR012887">
    <property type="entry name" value="GDP_fucose_pyrophosphorylase"/>
</dbReference>
<name>A0ABS6CY82_9FIRM</name>
<reference evidence="6 7" key="1">
    <citation type="submission" date="2021-06" db="EMBL/GenBank/DDBJ databases">
        <title>Faecalicatena sp. nov. isolated from porcine feces.</title>
        <authorList>
            <person name="Oh B.S."/>
            <person name="Lee J.H."/>
        </authorList>
    </citation>
    <scope>NUCLEOTIDE SEQUENCE [LARGE SCALE GENOMIC DNA]</scope>
    <source>
        <strain evidence="6 7">AGMB00832</strain>
    </source>
</reference>
<feature type="domain" description="GHMP kinase N-terminal" evidence="4">
    <location>
        <begin position="770"/>
        <end position="841"/>
    </location>
</feature>
<feature type="domain" description="GDP-fucose pyrophosphorylase" evidence="5">
    <location>
        <begin position="106"/>
        <end position="499"/>
    </location>
</feature>
<keyword evidence="1" id="KW-0808">Transferase</keyword>
<proteinExistence type="predicted"/>
<protein>
    <submittedName>
        <fullName evidence="6">Bifunctional fucokinase/L-fucose-1-P-guanylyltransferase</fullName>
    </submittedName>
</protein>
<evidence type="ECO:0000256" key="1">
    <source>
        <dbReference type="ARBA" id="ARBA00022679"/>
    </source>
</evidence>
<evidence type="ECO:0000256" key="2">
    <source>
        <dbReference type="ARBA" id="ARBA00022741"/>
    </source>
</evidence>
<gene>
    <name evidence="6" type="ORF">HGO97_000005</name>
</gene>
<dbReference type="EMBL" id="JABACJ020000001">
    <property type="protein sequence ID" value="MBU3874200.1"/>
    <property type="molecule type" value="Genomic_DNA"/>
</dbReference>
<sequence length="1019" mass="114605">MELTSKRMKNLFLSQSYFDAWEDYERSLKKSSFIRWDYVILTASNEEQAAMYRAQIEERLQQRRLPSTTVYEVLPDPEGKRVGSGGATFNVLAYLAQQEGKSEHHFSGKRVLVIHSGGDSKRVPQYSATGKLFSPVPRELPNGYASTLFDEFMVVMSGVPSRFREGMLVLSGDVLLLFNPLQIDFQNEGAAAISFKEHVETGKDHGVFLNDGQDFVAKFLHKQTVSMLQESGAVNAQGCVDLDTGAVILSTGLMEALYSLISTDGHLDFEKFQEFVNEKARISFYGDFLYPLAKESTLEQFYQEAAEGVICEELIQCREKLWNAIHSYSMKLLCLSPAEFIHFGTTRELLGLVTDEVSSYEFLGWKKQVMFSGVGDEEFAAHRAYVGRRANVRKNAYLEDSFILGSTDIGEGAVVSNVKLTDCRIPSNIVLHGLRLKDGKYVVRIYGVGDNPKGFYKEKDEFLGTTLSKLLEENEILSGDIWPDQDKYLWFANLYPVCDTMQEGIEQALLLYDMCRGKISRDDIEQWKLKKRMSLYSSFFLADVNYSRAWKDELENRILASKFVNMLEKGVYYKDAYQVFGSKGITESVYRELQKDAQEAEFSLRIRIFYAVSRFMKEKDLEFDGTSYDYMESQCFEGIQKEIFDNAVKKLNVGHSFKICKDRVDVKLPVRVNWGGGWTDTPPYCNEQGGVVLNAAISLNGILPVQITVKRLKDYHIEFESTDIGVFGEVHTVQEVQDCHNPYDSFALHKAALIACGIVPLYGNASLEEILKKIGGGIYLSTQVIGIPKGSGLGTSSILSGACVKGIFEFLGHDISDDEIYGIVLSMEQIMSTGGGWQDQVGGLTNGVKFITTEPGIDQEIHVEKVLLSDSVKEELQERFAVIYTGQRRLARNLLRDVVGSYIGARPESIEALKEMQPLAALMKFALERGNVDEFARLLNQHWELSKQLDQGSSNTCIEQIFLSCADLISGRFIAGAGGGGFLMVVLKRGITKTQLKERLHEIFQDSGVDVWESAFIWE</sequence>
<evidence type="ECO:0000256" key="3">
    <source>
        <dbReference type="ARBA" id="ARBA00022777"/>
    </source>
</evidence>
<dbReference type="InterPro" id="IPR006204">
    <property type="entry name" value="GHMP_kinase_N_dom"/>
</dbReference>
<keyword evidence="3" id="KW-0418">Kinase</keyword>
<accession>A0ABS6CY82</accession>
<keyword evidence="7" id="KW-1185">Reference proteome</keyword>